<dbReference type="AlphaFoldDB" id="A0A2A2JH97"/>
<evidence type="ECO:0000256" key="1">
    <source>
        <dbReference type="SAM" id="MobiDB-lite"/>
    </source>
</evidence>
<feature type="compositionally biased region" description="Basic and acidic residues" evidence="1">
    <location>
        <begin position="20"/>
        <end position="42"/>
    </location>
</feature>
<feature type="region of interest" description="Disordered" evidence="1">
    <location>
        <begin position="1"/>
        <end position="62"/>
    </location>
</feature>
<dbReference type="EMBL" id="LIAE01010434">
    <property type="protein sequence ID" value="PAV61116.1"/>
    <property type="molecule type" value="Genomic_DNA"/>
</dbReference>
<reference evidence="2 3" key="1">
    <citation type="journal article" date="2017" name="Curr. Biol.">
        <title>Genome architecture and evolution of a unichromosomal asexual nematode.</title>
        <authorList>
            <person name="Fradin H."/>
            <person name="Zegar C."/>
            <person name="Gutwein M."/>
            <person name="Lucas J."/>
            <person name="Kovtun M."/>
            <person name="Corcoran D."/>
            <person name="Baugh L.R."/>
            <person name="Kiontke K."/>
            <person name="Gunsalus K."/>
            <person name="Fitch D.H."/>
            <person name="Piano F."/>
        </authorList>
    </citation>
    <scope>NUCLEOTIDE SEQUENCE [LARGE SCALE GENOMIC DNA]</scope>
    <source>
        <strain evidence="2">PF1309</strain>
    </source>
</reference>
<dbReference type="Proteomes" id="UP000218231">
    <property type="component" value="Unassembled WGS sequence"/>
</dbReference>
<comment type="caution">
    <text evidence="2">The sequence shown here is derived from an EMBL/GenBank/DDBJ whole genome shotgun (WGS) entry which is preliminary data.</text>
</comment>
<keyword evidence="3" id="KW-1185">Reference proteome</keyword>
<name>A0A2A2JH97_9BILA</name>
<evidence type="ECO:0000313" key="3">
    <source>
        <dbReference type="Proteomes" id="UP000218231"/>
    </source>
</evidence>
<protein>
    <submittedName>
        <fullName evidence="2">Uncharacterized protein</fullName>
    </submittedName>
</protein>
<proteinExistence type="predicted"/>
<organism evidence="2 3">
    <name type="scientific">Diploscapter pachys</name>
    <dbReference type="NCBI Taxonomy" id="2018661"/>
    <lineage>
        <taxon>Eukaryota</taxon>
        <taxon>Metazoa</taxon>
        <taxon>Ecdysozoa</taxon>
        <taxon>Nematoda</taxon>
        <taxon>Chromadorea</taxon>
        <taxon>Rhabditida</taxon>
        <taxon>Rhabditina</taxon>
        <taxon>Rhabditomorpha</taxon>
        <taxon>Rhabditoidea</taxon>
        <taxon>Rhabditidae</taxon>
        <taxon>Diploscapter</taxon>
    </lineage>
</organism>
<accession>A0A2A2JH97</accession>
<evidence type="ECO:0000313" key="2">
    <source>
        <dbReference type="EMBL" id="PAV61116.1"/>
    </source>
</evidence>
<sequence length="95" mass="10420">MENRQTESGEEGNTQTIGKGENERGASRVRTSERIEGEESGRGKAGGGKAATRQRSERTNLNPIARSTILEILYAESDMEVLRSEEKLSHVSNSI</sequence>
<gene>
    <name evidence="2" type="ORF">WR25_27276</name>
</gene>